<sequence length="282" mass="31516">MVYTRVYVYDGLVLFKVSDGIQIFVMINQAPWDPNSYLNMYLAVNWAQTIFLQAMQAILVIRVYALLNRSKKVAVFLATFYCLQAIAAFVMAGLLTNTRVLHQSFTSIGPAIGTIAVYVYSHFSTMTFKSLPLNITIVFVIFDTVLLFFALLGFVRHTLEAKRLDGGWSINMLVRTLMADHLMYFFCYLVWMSLSLTTDYNLEVNVFTDLITTLVNQLYFVSRALGVVAGPRMVISIRAIENKTRWGGGTTGGELSTIRFGIAEPATQLESGVEEGGGIRAS</sequence>
<organism evidence="1 2">
    <name type="scientific">Hygrophoropsis aurantiaca</name>
    <dbReference type="NCBI Taxonomy" id="72124"/>
    <lineage>
        <taxon>Eukaryota</taxon>
        <taxon>Fungi</taxon>
        <taxon>Dikarya</taxon>
        <taxon>Basidiomycota</taxon>
        <taxon>Agaricomycotina</taxon>
        <taxon>Agaricomycetes</taxon>
        <taxon>Agaricomycetidae</taxon>
        <taxon>Boletales</taxon>
        <taxon>Coniophorineae</taxon>
        <taxon>Hygrophoropsidaceae</taxon>
        <taxon>Hygrophoropsis</taxon>
    </lineage>
</organism>
<dbReference type="EMBL" id="MU268415">
    <property type="protein sequence ID" value="KAH7904614.1"/>
    <property type="molecule type" value="Genomic_DNA"/>
</dbReference>
<reference evidence="1" key="1">
    <citation type="journal article" date="2021" name="New Phytol.">
        <title>Evolutionary innovations through gain and loss of genes in the ectomycorrhizal Boletales.</title>
        <authorList>
            <person name="Wu G."/>
            <person name="Miyauchi S."/>
            <person name="Morin E."/>
            <person name="Kuo A."/>
            <person name="Drula E."/>
            <person name="Varga T."/>
            <person name="Kohler A."/>
            <person name="Feng B."/>
            <person name="Cao Y."/>
            <person name="Lipzen A."/>
            <person name="Daum C."/>
            <person name="Hundley H."/>
            <person name="Pangilinan J."/>
            <person name="Johnson J."/>
            <person name="Barry K."/>
            <person name="LaButti K."/>
            <person name="Ng V."/>
            <person name="Ahrendt S."/>
            <person name="Min B."/>
            <person name="Choi I.G."/>
            <person name="Park H."/>
            <person name="Plett J.M."/>
            <person name="Magnuson J."/>
            <person name="Spatafora J.W."/>
            <person name="Nagy L.G."/>
            <person name="Henrissat B."/>
            <person name="Grigoriev I.V."/>
            <person name="Yang Z.L."/>
            <person name="Xu J."/>
            <person name="Martin F.M."/>
        </authorList>
    </citation>
    <scope>NUCLEOTIDE SEQUENCE</scope>
    <source>
        <strain evidence="1">ATCC 28755</strain>
    </source>
</reference>
<evidence type="ECO:0000313" key="1">
    <source>
        <dbReference type="EMBL" id="KAH7904614.1"/>
    </source>
</evidence>
<accession>A0ACB7ZTY3</accession>
<proteinExistence type="predicted"/>
<comment type="caution">
    <text evidence="1">The sequence shown here is derived from an EMBL/GenBank/DDBJ whole genome shotgun (WGS) entry which is preliminary data.</text>
</comment>
<protein>
    <submittedName>
        <fullName evidence="1">Uncharacterized protein</fullName>
    </submittedName>
</protein>
<keyword evidence="2" id="KW-1185">Reference proteome</keyword>
<name>A0ACB7ZTY3_9AGAM</name>
<evidence type="ECO:0000313" key="2">
    <source>
        <dbReference type="Proteomes" id="UP000790377"/>
    </source>
</evidence>
<dbReference type="Proteomes" id="UP000790377">
    <property type="component" value="Unassembled WGS sequence"/>
</dbReference>
<gene>
    <name evidence="1" type="ORF">BJ138DRAFT_1166234</name>
</gene>